<evidence type="ECO:0008006" key="3">
    <source>
        <dbReference type="Google" id="ProtNLM"/>
    </source>
</evidence>
<proteinExistence type="predicted"/>
<reference evidence="1" key="1">
    <citation type="submission" date="2023-04" db="EMBL/GenBank/DDBJ databases">
        <title>Colletotrichum limetticola genome sequence.</title>
        <authorList>
            <person name="Baroncelli R."/>
        </authorList>
    </citation>
    <scope>NUCLEOTIDE SEQUENCE</scope>
    <source>
        <strain evidence="1">KLA-Anderson</strain>
    </source>
</reference>
<comment type="caution">
    <text evidence="1">The sequence shown here is derived from an EMBL/GenBank/DDBJ whole genome shotgun (WGS) entry which is preliminary data.</text>
</comment>
<keyword evidence="2" id="KW-1185">Reference proteome</keyword>
<organism evidence="1 2">
    <name type="scientific">Colletotrichum limetticola</name>
    <dbReference type="NCBI Taxonomy" id="1209924"/>
    <lineage>
        <taxon>Eukaryota</taxon>
        <taxon>Fungi</taxon>
        <taxon>Dikarya</taxon>
        <taxon>Ascomycota</taxon>
        <taxon>Pezizomycotina</taxon>
        <taxon>Sordariomycetes</taxon>
        <taxon>Hypocreomycetidae</taxon>
        <taxon>Glomerellales</taxon>
        <taxon>Glomerellaceae</taxon>
        <taxon>Colletotrichum</taxon>
        <taxon>Colletotrichum acutatum species complex</taxon>
    </lineage>
</organism>
<protein>
    <recommendedName>
        <fullName evidence="3">Fungal N-terminal domain-containing protein</fullName>
    </recommendedName>
</protein>
<dbReference type="EMBL" id="JARUPT010000193">
    <property type="protein sequence ID" value="KAK0375730.1"/>
    <property type="molecule type" value="Genomic_DNA"/>
</dbReference>
<gene>
    <name evidence="1" type="ORF">CLIM01_06921</name>
</gene>
<evidence type="ECO:0000313" key="2">
    <source>
        <dbReference type="Proteomes" id="UP001169217"/>
    </source>
</evidence>
<sequence length="675" mass="77684">MEAAIGVIGLSLQLIDSAIKVKRVVTAYRTASAEINRLALKIERVEAICGAIKDSLEGDVSSRQCSELIKTWGVCVLRSISSTLAEIHAIITRLERGGGKRRPFNTAGFTFLECKDDISRLSKWLDDDLNYLQHMMTAEILCNIVQQLTIHRQTEASSLSNMSSTHTQPALQQDYNGDLPPQPRHTIMAKTDDQKMIKAFGFRFQNQTRTVLKKSSSQGAQEVSNTSEIKTYTFGHRSVSYRIELHWSMSTLSPMVYALAIRHVLTRDKDEDLVDWILIIMGRGDLPALQDLLSTRTITLGTMLGDRTLFEVRSGVQNSVEILGGLTSCRSQSAAICSQPSLCRFLAQQNLDLCIDEKPMRFRLLTGCVEDLDSLIVVYKRCRVPAVDQMERKAFFGAVWDMAVRLMRKQARQHPFWCLEDQRTKTWTRFFVELINEGVDVHRVCNFQVYYGFNLLPRHGTLLSHLIRSSDCHYIVGAALSHWVRILLVAEIDIAKYLQREEPSFPQYIDWLFPPCKARAWFTVAGTTKIEGFDVPLLHRYVDPYSKAYEVRNEFKNFGKLLKVHVWPDHGHLSTIKNTHCQQHVLWKSCEVDELEESEWPFVSNLVRDYEPSEPYPYWDCRHPDGNPPASFHYAQRLMQERFNRRQLKKLYRSGYLKREKRPLKMPGAWPDSAW</sequence>
<evidence type="ECO:0000313" key="1">
    <source>
        <dbReference type="EMBL" id="KAK0375730.1"/>
    </source>
</evidence>
<accession>A0ABQ9PW18</accession>
<name>A0ABQ9PW18_9PEZI</name>
<dbReference type="Proteomes" id="UP001169217">
    <property type="component" value="Unassembled WGS sequence"/>
</dbReference>